<dbReference type="PROSITE" id="PS51352">
    <property type="entry name" value="THIOREDOXIN_2"/>
    <property type="match status" value="1"/>
</dbReference>
<sequence>MKRTVILFIILLNLQFGFSQTSQNALVNREGKELLLGKIDKSDLTKNSFKAWFLKNYDDYLENKKVVKLLKDSLSHYEIKAFLGTWCGDSKREVPRFYKILDQAKFPKTQLEVIAVDRTKEAYKQSPNHEEKGLNIHRVPTFIFYKDGKEINRIVESPKETLENDILKIVTQKKYTPNYFVVRYLDHLLQTKSVEALREETPNLIPRLSEFVKGSRELNTYGYALLRSKETEKALFVFELNTKIFPYKPNVYDSLGEAQFETGNNENALRSYYKVLSITPNDENALKMIEKIKSTI</sequence>
<proteinExistence type="predicted"/>
<dbReference type="AlphaFoldDB" id="A0A5D0HF87"/>
<dbReference type="GO" id="GO:0006950">
    <property type="term" value="P:response to stress"/>
    <property type="evidence" value="ECO:0007669"/>
    <property type="project" value="UniProtKB-ARBA"/>
</dbReference>
<dbReference type="PROSITE" id="PS50005">
    <property type="entry name" value="TPR"/>
    <property type="match status" value="1"/>
</dbReference>
<dbReference type="InterPro" id="IPR036249">
    <property type="entry name" value="Thioredoxin-like_sf"/>
</dbReference>
<dbReference type="Gene3D" id="1.25.40.10">
    <property type="entry name" value="Tetratricopeptide repeat domain"/>
    <property type="match status" value="1"/>
</dbReference>
<dbReference type="CDD" id="cd02947">
    <property type="entry name" value="TRX_family"/>
    <property type="match status" value="1"/>
</dbReference>
<dbReference type="Proteomes" id="UP000323930">
    <property type="component" value="Unassembled WGS sequence"/>
</dbReference>
<protein>
    <recommendedName>
        <fullName evidence="2">Thioredoxin domain-containing protein</fullName>
    </recommendedName>
</protein>
<evidence type="ECO:0000313" key="4">
    <source>
        <dbReference type="Proteomes" id="UP000323930"/>
    </source>
</evidence>
<keyword evidence="1" id="KW-0802">TPR repeat</keyword>
<dbReference type="Pfam" id="PF00085">
    <property type="entry name" value="Thioredoxin"/>
    <property type="match status" value="1"/>
</dbReference>
<dbReference type="RefSeq" id="WP_148545403.1">
    <property type="nucleotide sequence ID" value="NZ_VSDQ01000729.1"/>
</dbReference>
<dbReference type="EMBL" id="VSDQ01000729">
    <property type="protein sequence ID" value="TYA70054.1"/>
    <property type="molecule type" value="Genomic_DNA"/>
</dbReference>
<gene>
    <name evidence="3" type="ORF">FUA24_22475</name>
</gene>
<dbReference type="InterPro" id="IPR013766">
    <property type="entry name" value="Thioredoxin_domain"/>
</dbReference>
<name>A0A5D0HF87_9FLAO</name>
<evidence type="ECO:0000259" key="2">
    <source>
        <dbReference type="PROSITE" id="PS51352"/>
    </source>
</evidence>
<keyword evidence="4" id="KW-1185">Reference proteome</keyword>
<reference evidence="3 4" key="1">
    <citation type="submission" date="2019-08" db="EMBL/GenBank/DDBJ databases">
        <title>Seonamhaeicola sediminis sp. nov., isolated from marine sediment.</title>
        <authorList>
            <person name="Cao W.R."/>
        </authorList>
    </citation>
    <scope>NUCLEOTIDE SEQUENCE [LARGE SCALE GENOMIC DNA]</scope>
    <source>
        <strain evidence="3 4">B011</strain>
    </source>
</reference>
<dbReference type="SUPFAM" id="SSF48452">
    <property type="entry name" value="TPR-like"/>
    <property type="match status" value="1"/>
</dbReference>
<dbReference type="SUPFAM" id="SSF52833">
    <property type="entry name" value="Thioredoxin-like"/>
    <property type="match status" value="1"/>
</dbReference>
<dbReference type="InterPro" id="IPR019734">
    <property type="entry name" value="TPR_rpt"/>
</dbReference>
<feature type="domain" description="Thioredoxin" evidence="2">
    <location>
        <begin position="14"/>
        <end position="175"/>
    </location>
</feature>
<comment type="caution">
    <text evidence="3">The sequence shown here is derived from an EMBL/GenBank/DDBJ whole genome shotgun (WGS) entry which is preliminary data.</text>
</comment>
<evidence type="ECO:0000256" key="1">
    <source>
        <dbReference type="PROSITE-ProRule" id="PRU00339"/>
    </source>
</evidence>
<dbReference type="InterPro" id="IPR011990">
    <property type="entry name" value="TPR-like_helical_dom_sf"/>
</dbReference>
<feature type="repeat" description="TPR" evidence="1">
    <location>
        <begin position="249"/>
        <end position="282"/>
    </location>
</feature>
<organism evidence="3 4">
    <name type="scientific">Seonamhaeicola marinus</name>
    <dbReference type="NCBI Taxonomy" id="1912246"/>
    <lineage>
        <taxon>Bacteria</taxon>
        <taxon>Pseudomonadati</taxon>
        <taxon>Bacteroidota</taxon>
        <taxon>Flavobacteriia</taxon>
        <taxon>Flavobacteriales</taxon>
        <taxon>Flavobacteriaceae</taxon>
    </lineage>
</organism>
<evidence type="ECO:0000313" key="3">
    <source>
        <dbReference type="EMBL" id="TYA70054.1"/>
    </source>
</evidence>
<dbReference type="OrthoDB" id="6398367at2"/>
<accession>A0A5D0HF87</accession>
<dbReference type="Gene3D" id="3.40.30.10">
    <property type="entry name" value="Glutaredoxin"/>
    <property type="match status" value="1"/>
</dbReference>